<evidence type="ECO:0000313" key="3">
    <source>
        <dbReference type="Proteomes" id="UP000228775"/>
    </source>
</evidence>
<evidence type="ECO:0000313" key="2">
    <source>
        <dbReference type="EMBL" id="PIU75257.1"/>
    </source>
</evidence>
<evidence type="ECO:0000259" key="1">
    <source>
        <dbReference type="PROSITE" id="PS50112"/>
    </source>
</evidence>
<dbReference type="SUPFAM" id="SSF55785">
    <property type="entry name" value="PYP-like sensor domain (PAS domain)"/>
    <property type="match status" value="1"/>
</dbReference>
<dbReference type="InterPro" id="IPR013767">
    <property type="entry name" value="PAS_fold"/>
</dbReference>
<dbReference type="AlphaFoldDB" id="A0A2M7AXA0"/>
<dbReference type="Pfam" id="PF00989">
    <property type="entry name" value="PAS"/>
    <property type="match status" value="1"/>
</dbReference>
<dbReference type="PROSITE" id="PS50112">
    <property type="entry name" value="PAS"/>
    <property type="match status" value="1"/>
</dbReference>
<dbReference type="EMBL" id="PEVY01000038">
    <property type="protein sequence ID" value="PIU75257.1"/>
    <property type="molecule type" value="Genomic_DNA"/>
</dbReference>
<reference evidence="3" key="1">
    <citation type="submission" date="2017-09" db="EMBL/GenBank/DDBJ databases">
        <title>Depth-based differentiation of microbial function through sediment-hosted aquifers and enrichment of novel symbionts in the deep terrestrial subsurface.</title>
        <authorList>
            <person name="Probst A.J."/>
            <person name="Ladd B."/>
            <person name="Jarett J.K."/>
            <person name="Geller-Mcgrath D.E."/>
            <person name="Sieber C.M.K."/>
            <person name="Emerson J.B."/>
            <person name="Anantharaman K."/>
            <person name="Thomas B.C."/>
            <person name="Malmstrom R."/>
            <person name="Stieglmeier M."/>
            <person name="Klingl A."/>
            <person name="Woyke T."/>
            <person name="Ryan C.M."/>
            <person name="Banfield J.F."/>
        </authorList>
    </citation>
    <scope>NUCLEOTIDE SEQUENCE [LARGE SCALE GENOMIC DNA]</scope>
</reference>
<sequence length="76" mass="8626">MAVVVVDKNGNITRVNKGFEVLTDWKKEEVIGGSLVKIIPKEDENRNIIPFKERILPKVLSGVVLTTIEFTFQNRT</sequence>
<dbReference type="GO" id="GO:0006355">
    <property type="term" value="P:regulation of DNA-templated transcription"/>
    <property type="evidence" value="ECO:0007669"/>
    <property type="project" value="InterPro"/>
</dbReference>
<dbReference type="CDD" id="cd00130">
    <property type="entry name" value="PAS"/>
    <property type="match status" value="1"/>
</dbReference>
<dbReference type="Proteomes" id="UP000228775">
    <property type="component" value="Unassembled WGS sequence"/>
</dbReference>
<feature type="domain" description="PAS" evidence="1">
    <location>
        <begin position="1"/>
        <end position="43"/>
    </location>
</feature>
<organism evidence="2 3">
    <name type="scientific">Candidatus Portnoybacteria bacterium CG06_land_8_20_14_3_00_39_12</name>
    <dbReference type="NCBI Taxonomy" id="1974809"/>
    <lineage>
        <taxon>Bacteria</taxon>
        <taxon>Candidatus Portnoyibacteriota</taxon>
    </lineage>
</organism>
<protein>
    <recommendedName>
        <fullName evidence="1">PAS domain-containing protein</fullName>
    </recommendedName>
</protein>
<gene>
    <name evidence="2" type="ORF">COS76_01790</name>
</gene>
<dbReference type="InterPro" id="IPR000014">
    <property type="entry name" value="PAS"/>
</dbReference>
<proteinExistence type="predicted"/>
<dbReference type="NCBIfam" id="TIGR00229">
    <property type="entry name" value="sensory_box"/>
    <property type="match status" value="1"/>
</dbReference>
<accession>A0A2M7AXA0</accession>
<comment type="caution">
    <text evidence="2">The sequence shown here is derived from an EMBL/GenBank/DDBJ whole genome shotgun (WGS) entry which is preliminary data.</text>
</comment>
<name>A0A2M7AXA0_9BACT</name>
<dbReference type="Gene3D" id="3.30.450.20">
    <property type="entry name" value="PAS domain"/>
    <property type="match status" value="1"/>
</dbReference>
<dbReference type="InterPro" id="IPR035965">
    <property type="entry name" value="PAS-like_dom_sf"/>
</dbReference>